<keyword evidence="2" id="KW-1185">Reference proteome</keyword>
<dbReference type="Proteomes" id="UP000611554">
    <property type="component" value="Unassembled WGS sequence"/>
</dbReference>
<reference evidence="2" key="1">
    <citation type="journal article" date="2019" name="Int. J. Syst. Evol. Microbiol.">
        <title>The Global Catalogue of Microorganisms (GCM) 10K type strain sequencing project: providing services to taxonomists for standard genome sequencing and annotation.</title>
        <authorList>
            <consortium name="The Broad Institute Genomics Platform"/>
            <consortium name="The Broad Institute Genome Sequencing Center for Infectious Disease"/>
            <person name="Wu L."/>
            <person name="Ma J."/>
        </authorList>
    </citation>
    <scope>NUCLEOTIDE SEQUENCE [LARGE SCALE GENOMIC DNA]</scope>
    <source>
        <strain evidence="2">JCM 3115</strain>
    </source>
</reference>
<accession>A0ABQ2RPH7</accession>
<proteinExistence type="predicted"/>
<gene>
    <name evidence="1" type="ORF">GCM10010140_77590</name>
</gene>
<organism evidence="1 2">
    <name type="scientific">Streptosporangium pseudovulgare</name>
    <dbReference type="NCBI Taxonomy" id="35765"/>
    <lineage>
        <taxon>Bacteria</taxon>
        <taxon>Bacillati</taxon>
        <taxon>Actinomycetota</taxon>
        <taxon>Actinomycetes</taxon>
        <taxon>Streptosporangiales</taxon>
        <taxon>Streptosporangiaceae</taxon>
        <taxon>Streptosporangium</taxon>
    </lineage>
</organism>
<sequence length="55" mass="6021">MQNTSRALRPHRNDSTKVTWIIVPVVPPPGKDPADMVASASYRPLVAVLQRPAQS</sequence>
<evidence type="ECO:0000313" key="1">
    <source>
        <dbReference type="EMBL" id="GGQ36166.1"/>
    </source>
</evidence>
<name>A0ABQ2RPH7_9ACTN</name>
<dbReference type="EMBL" id="BMQJ01000048">
    <property type="protein sequence ID" value="GGQ36166.1"/>
    <property type="molecule type" value="Genomic_DNA"/>
</dbReference>
<evidence type="ECO:0000313" key="2">
    <source>
        <dbReference type="Proteomes" id="UP000611554"/>
    </source>
</evidence>
<protein>
    <submittedName>
        <fullName evidence="1">Uncharacterized protein</fullName>
    </submittedName>
</protein>
<comment type="caution">
    <text evidence="1">The sequence shown here is derived from an EMBL/GenBank/DDBJ whole genome shotgun (WGS) entry which is preliminary data.</text>
</comment>